<evidence type="ECO:0000256" key="3">
    <source>
        <dbReference type="ARBA" id="ARBA00022989"/>
    </source>
</evidence>
<dbReference type="OrthoDB" id="6400at2"/>
<accession>A0A3M2J3R8</accession>
<dbReference type="Pfam" id="PF02361">
    <property type="entry name" value="CbiQ"/>
    <property type="match status" value="1"/>
</dbReference>
<comment type="subcellular location">
    <subcellularLocation>
        <location evidence="1">Membrane</location>
        <topology evidence="1">Multi-pass membrane protein</topology>
    </subcellularLocation>
</comment>
<keyword evidence="4 5" id="KW-0472">Membrane</keyword>
<proteinExistence type="predicted"/>
<dbReference type="EMBL" id="RFFI01000074">
    <property type="protein sequence ID" value="RMI08727.1"/>
    <property type="molecule type" value="Genomic_DNA"/>
</dbReference>
<dbReference type="GO" id="GO:0043190">
    <property type="term" value="C:ATP-binding cassette (ABC) transporter complex"/>
    <property type="evidence" value="ECO:0007669"/>
    <property type="project" value="TreeGrafter"/>
</dbReference>
<organism evidence="6 7">
    <name type="scientific">Cellulomonas triticagri</name>
    <dbReference type="NCBI Taxonomy" id="2483352"/>
    <lineage>
        <taxon>Bacteria</taxon>
        <taxon>Bacillati</taxon>
        <taxon>Actinomycetota</taxon>
        <taxon>Actinomycetes</taxon>
        <taxon>Micrococcales</taxon>
        <taxon>Cellulomonadaceae</taxon>
        <taxon>Cellulomonas</taxon>
    </lineage>
</organism>
<keyword evidence="7" id="KW-1185">Reference proteome</keyword>
<keyword evidence="2 5" id="KW-0812">Transmembrane</keyword>
<dbReference type="CDD" id="cd16914">
    <property type="entry name" value="EcfT"/>
    <property type="match status" value="1"/>
</dbReference>
<gene>
    <name evidence="6" type="ORF">EBM89_13385</name>
</gene>
<dbReference type="RefSeq" id="WP_122149921.1">
    <property type="nucleotide sequence ID" value="NZ_RFFI01000074.1"/>
</dbReference>
<dbReference type="Proteomes" id="UP000269289">
    <property type="component" value="Unassembled WGS sequence"/>
</dbReference>
<feature type="transmembrane region" description="Helical" evidence="5">
    <location>
        <begin position="225"/>
        <end position="249"/>
    </location>
</feature>
<sequence>MTALAERNPTVKAGLLLAVSLATVVLLDPVTLAALYLAGVAVARFGAGVRGRALLLAQVPFWSFALGVLAVNALSRPGTVLLDSPVRVTQEGLVVGLGLALRGLVIGALTVAFLASTPPRALMVSLTQHARLSPRYAYALLAGHRMLAGLPRHWADVRAAQAVRAPLRRDGTPRTGVAALGRAAFALLVHQVRASERVALALESRGLSDRPRTLWRPVPLDRRDALLAVGVVVAVAAVVVAGVLVAPLLPPWLRV</sequence>
<dbReference type="InterPro" id="IPR052770">
    <property type="entry name" value="Cobalt_transport_CbiQ"/>
</dbReference>
<evidence type="ECO:0000256" key="1">
    <source>
        <dbReference type="ARBA" id="ARBA00004141"/>
    </source>
</evidence>
<evidence type="ECO:0000256" key="5">
    <source>
        <dbReference type="SAM" id="Phobius"/>
    </source>
</evidence>
<dbReference type="PANTHER" id="PTHR43723">
    <property type="entry name" value="COBALT TRANSPORT PROTEIN CBIQ"/>
    <property type="match status" value="1"/>
</dbReference>
<name>A0A3M2J3R8_9CELL</name>
<protein>
    <submittedName>
        <fullName evidence="6">Energy-coupling factor transporter transmembrane protein EcfT</fullName>
    </submittedName>
</protein>
<keyword evidence="3 5" id="KW-1133">Transmembrane helix</keyword>
<evidence type="ECO:0000313" key="6">
    <source>
        <dbReference type="EMBL" id="RMI08727.1"/>
    </source>
</evidence>
<evidence type="ECO:0000313" key="7">
    <source>
        <dbReference type="Proteomes" id="UP000269289"/>
    </source>
</evidence>
<comment type="caution">
    <text evidence="6">The sequence shown here is derived from an EMBL/GenBank/DDBJ whole genome shotgun (WGS) entry which is preliminary data.</text>
</comment>
<dbReference type="AlphaFoldDB" id="A0A3M2J3R8"/>
<feature type="transmembrane region" description="Helical" evidence="5">
    <location>
        <begin position="94"/>
        <end position="115"/>
    </location>
</feature>
<dbReference type="PANTHER" id="PTHR43723:SF1">
    <property type="entry name" value="COBALT TRANSPORT PROTEIN CBIQ"/>
    <property type="match status" value="1"/>
</dbReference>
<feature type="transmembrane region" description="Helical" evidence="5">
    <location>
        <begin position="54"/>
        <end position="74"/>
    </location>
</feature>
<reference evidence="6 7" key="1">
    <citation type="submission" date="2018-10" db="EMBL/GenBank/DDBJ databases">
        <title>Isolation, diversity and antifungal activity of actinobacteria from wheat.</title>
        <authorList>
            <person name="Han C."/>
        </authorList>
    </citation>
    <scope>NUCLEOTIDE SEQUENCE [LARGE SCALE GENOMIC DNA]</scope>
    <source>
        <strain evidence="6 7">NEAU-YY56</strain>
    </source>
</reference>
<dbReference type="GO" id="GO:0006824">
    <property type="term" value="P:cobalt ion transport"/>
    <property type="evidence" value="ECO:0007669"/>
    <property type="project" value="TreeGrafter"/>
</dbReference>
<evidence type="ECO:0000256" key="2">
    <source>
        <dbReference type="ARBA" id="ARBA00022692"/>
    </source>
</evidence>
<evidence type="ECO:0000256" key="4">
    <source>
        <dbReference type="ARBA" id="ARBA00023136"/>
    </source>
</evidence>
<feature type="transmembrane region" description="Helical" evidence="5">
    <location>
        <begin position="15"/>
        <end position="42"/>
    </location>
</feature>
<dbReference type="InterPro" id="IPR003339">
    <property type="entry name" value="ABC/ECF_trnsptr_transmembrane"/>
</dbReference>